<dbReference type="GO" id="GO:0016491">
    <property type="term" value="F:oxidoreductase activity"/>
    <property type="evidence" value="ECO:0007669"/>
    <property type="project" value="UniProtKB-KW"/>
</dbReference>
<dbReference type="PANTHER" id="PTHR44154:SF1">
    <property type="entry name" value="QUINONE OXIDOREDUCTASE"/>
    <property type="match status" value="1"/>
</dbReference>
<keyword evidence="2" id="KW-0560">Oxidoreductase</keyword>
<dbReference type="InterPro" id="IPR013154">
    <property type="entry name" value="ADH-like_N"/>
</dbReference>
<dbReference type="Pfam" id="PF13602">
    <property type="entry name" value="ADH_zinc_N_2"/>
    <property type="match status" value="1"/>
</dbReference>
<dbReference type="PANTHER" id="PTHR44154">
    <property type="entry name" value="QUINONE OXIDOREDUCTASE"/>
    <property type="match status" value="1"/>
</dbReference>
<gene>
    <name evidence="4" type="ORF">FCL40_05360</name>
</gene>
<dbReference type="SUPFAM" id="SSF50129">
    <property type="entry name" value="GroES-like"/>
    <property type="match status" value="1"/>
</dbReference>
<evidence type="ECO:0000313" key="4">
    <source>
        <dbReference type="EMBL" id="TKB50579.1"/>
    </source>
</evidence>
<accession>A0A4U1BJ68</accession>
<dbReference type="Pfam" id="PF08240">
    <property type="entry name" value="ADH_N"/>
    <property type="match status" value="1"/>
</dbReference>
<keyword evidence="1" id="KW-0521">NADP</keyword>
<dbReference type="InterPro" id="IPR020843">
    <property type="entry name" value="ER"/>
</dbReference>
<dbReference type="SMART" id="SM00829">
    <property type="entry name" value="PKS_ER"/>
    <property type="match status" value="1"/>
</dbReference>
<evidence type="ECO:0000259" key="3">
    <source>
        <dbReference type="SMART" id="SM00829"/>
    </source>
</evidence>
<dbReference type="InterPro" id="IPR051603">
    <property type="entry name" value="Zinc-ADH_QOR/CCCR"/>
</dbReference>
<dbReference type="CDD" id="cd08252">
    <property type="entry name" value="AL_MDR"/>
    <property type="match status" value="1"/>
</dbReference>
<sequence length="342" mass="37008">MKAFGYRHPHPLDSDTGLEAVELPIPSATGEDLLVRVRAISVNPVDTKVRQRAGGVEGVNDGYKILGWDAAGEVVAIGDGVTDFQVGDPVWYAGDLTRPGSNAEYQLVNQKLVGRKPENLSFAQAAALPLTTITAWELLFERLKLDPDADLSQRKLLVIGAAGGVGSILLQLANHLTDIQVVATASRPQTVEWVKRLGADQVIDHSLPLSEALQQAGIEGITDVASLTHSEHHWPEIAKLIAPQGQLALIDDAPSLDIMPFKQKSISVHWEFMFTRSLFNTPDKAKQQQLLNRVADLVESGAVITTADAHFGPITAKNLRRAHALLESGQARGKIVLEGFEN</sequence>
<dbReference type="GO" id="GO:0008270">
    <property type="term" value="F:zinc ion binding"/>
    <property type="evidence" value="ECO:0007669"/>
    <property type="project" value="InterPro"/>
</dbReference>
<comment type="caution">
    <text evidence="4">The sequence shown here is derived from an EMBL/GenBank/DDBJ whole genome shotgun (WGS) entry which is preliminary data.</text>
</comment>
<dbReference type="RefSeq" id="WP_136852081.1">
    <property type="nucleotide sequence ID" value="NZ_SWCI01000002.1"/>
</dbReference>
<dbReference type="AlphaFoldDB" id="A0A4U1BJ68"/>
<dbReference type="Gene3D" id="3.90.180.10">
    <property type="entry name" value="Medium-chain alcohol dehydrogenases, catalytic domain"/>
    <property type="match status" value="1"/>
</dbReference>
<dbReference type="Gene3D" id="3.40.50.720">
    <property type="entry name" value="NAD(P)-binding Rossmann-like Domain"/>
    <property type="match status" value="1"/>
</dbReference>
<organism evidence="4 5">
    <name type="scientific">Ferrimonas sediminicola</name>
    <dbReference type="NCBI Taxonomy" id="2569538"/>
    <lineage>
        <taxon>Bacteria</taxon>
        <taxon>Pseudomonadati</taxon>
        <taxon>Pseudomonadota</taxon>
        <taxon>Gammaproteobacteria</taxon>
        <taxon>Alteromonadales</taxon>
        <taxon>Ferrimonadaceae</taxon>
        <taxon>Ferrimonas</taxon>
    </lineage>
</organism>
<dbReference type="InterPro" id="IPR036291">
    <property type="entry name" value="NAD(P)-bd_dom_sf"/>
</dbReference>
<dbReference type="SUPFAM" id="SSF51735">
    <property type="entry name" value="NAD(P)-binding Rossmann-fold domains"/>
    <property type="match status" value="1"/>
</dbReference>
<evidence type="ECO:0000313" key="5">
    <source>
        <dbReference type="Proteomes" id="UP000305674"/>
    </source>
</evidence>
<proteinExistence type="inferred from homology"/>
<feature type="domain" description="Enoyl reductase (ER)" evidence="3">
    <location>
        <begin position="17"/>
        <end position="337"/>
    </location>
</feature>
<keyword evidence="2" id="KW-0862">Zinc</keyword>
<dbReference type="InterPro" id="IPR011032">
    <property type="entry name" value="GroES-like_sf"/>
</dbReference>
<dbReference type="NCBIfam" id="TIGR02817">
    <property type="entry name" value="adh_fam_1"/>
    <property type="match status" value="1"/>
</dbReference>
<comment type="similarity">
    <text evidence="2">Belongs to the zinc-containing alcohol dehydrogenase family. Quinone oxidoreductase subfamily.</text>
</comment>
<reference evidence="4 5" key="1">
    <citation type="submission" date="2019-04" db="EMBL/GenBank/DDBJ databases">
        <authorList>
            <person name="Hwang J.C."/>
        </authorList>
    </citation>
    <scope>NUCLEOTIDE SEQUENCE [LARGE SCALE GENOMIC DNA]</scope>
    <source>
        <strain evidence="4 5">IMCC35001</strain>
    </source>
</reference>
<evidence type="ECO:0000256" key="1">
    <source>
        <dbReference type="ARBA" id="ARBA00022857"/>
    </source>
</evidence>
<dbReference type="EMBL" id="SWCI01000002">
    <property type="protein sequence ID" value="TKB50579.1"/>
    <property type="molecule type" value="Genomic_DNA"/>
</dbReference>
<dbReference type="OrthoDB" id="9785812at2"/>
<keyword evidence="2" id="KW-0479">Metal-binding</keyword>
<dbReference type="InterPro" id="IPR014182">
    <property type="entry name" value="ADH_Zn_typ-1"/>
</dbReference>
<evidence type="ECO:0000256" key="2">
    <source>
        <dbReference type="RuleBase" id="RU364000"/>
    </source>
</evidence>
<keyword evidence="5" id="KW-1185">Reference proteome</keyword>
<name>A0A4U1BJ68_9GAMM</name>
<dbReference type="Proteomes" id="UP000305674">
    <property type="component" value="Unassembled WGS sequence"/>
</dbReference>
<protein>
    <recommendedName>
        <fullName evidence="2">Zinc-type alcohol dehydrogenase-like protein</fullName>
    </recommendedName>
</protein>